<comment type="catalytic activity">
    <reaction evidence="3 4">
        <text>5-carboxyamino-1-(5-phospho-D-ribosyl)imidazole + H(+) = 5-amino-1-(5-phospho-D-ribosyl)imidazole-4-carboxylate</text>
        <dbReference type="Rhea" id="RHEA:13193"/>
        <dbReference type="ChEBI" id="CHEBI:15378"/>
        <dbReference type="ChEBI" id="CHEBI:58730"/>
        <dbReference type="ChEBI" id="CHEBI:77657"/>
        <dbReference type="EC" id="5.4.99.18"/>
    </reaction>
</comment>
<evidence type="ECO:0000256" key="5">
    <source>
        <dbReference type="PIRSR" id="PIRSR001338-1"/>
    </source>
</evidence>
<dbReference type="HAMAP" id="MF_01929">
    <property type="entry name" value="PurE_classI"/>
    <property type="match status" value="1"/>
</dbReference>
<dbReference type="PANTHER" id="PTHR23046">
    <property type="entry name" value="PHOSPHORIBOSYLAMINOIMIDAZOLE CARBOXYLASE CATALYTIC SUBUNIT"/>
    <property type="match status" value="1"/>
</dbReference>
<comment type="caution">
    <text evidence="7">The sequence shown here is derived from an EMBL/GenBank/DDBJ whole genome shotgun (WGS) entry which is preliminary data.</text>
</comment>
<dbReference type="EMBL" id="SRYR01000001">
    <property type="protein sequence ID" value="TGY43439.1"/>
    <property type="molecule type" value="Genomic_DNA"/>
</dbReference>
<dbReference type="SUPFAM" id="SSF52255">
    <property type="entry name" value="N5-CAIR mutase (phosphoribosylaminoimidazole carboxylase, PurE)"/>
    <property type="match status" value="1"/>
</dbReference>
<feature type="binding site" evidence="3 5">
    <location>
        <position position="9"/>
    </location>
    <ligand>
        <name>substrate</name>
    </ligand>
</feature>
<evidence type="ECO:0000313" key="8">
    <source>
        <dbReference type="Proteomes" id="UP000306888"/>
    </source>
</evidence>
<dbReference type="OrthoDB" id="9791908at2"/>
<dbReference type="GO" id="GO:0016829">
    <property type="term" value="F:lyase activity"/>
    <property type="evidence" value="ECO:0007669"/>
    <property type="project" value="UniProtKB-KW"/>
</dbReference>
<dbReference type="PIRSF" id="PIRSF001338">
    <property type="entry name" value="AIR_carboxylase"/>
    <property type="match status" value="1"/>
</dbReference>
<dbReference type="NCBIfam" id="TIGR01162">
    <property type="entry name" value="purE"/>
    <property type="match status" value="1"/>
</dbReference>
<evidence type="ECO:0000259" key="6">
    <source>
        <dbReference type="SMART" id="SM01001"/>
    </source>
</evidence>
<dbReference type="GO" id="GO:0034023">
    <property type="term" value="F:5-(carboxyamino)imidazole ribonucleotide mutase activity"/>
    <property type="evidence" value="ECO:0007669"/>
    <property type="project" value="UniProtKB-UniRule"/>
</dbReference>
<dbReference type="InterPro" id="IPR000031">
    <property type="entry name" value="PurE_dom"/>
</dbReference>
<feature type="domain" description="PurE" evidence="6">
    <location>
        <begin position="1"/>
        <end position="149"/>
    </location>
</feature>
<proteinExistence type="inferred from homology"/>
<evidence type="ECO:0000256" key="4">
    <source>
        <dbReference type="PIRNR" id="PIRNR001338"/>
    </source>
</evidence>
<evidence type="ECO:0000256" key="1">
    <source>
        <dbReference type="ARBA" id="ARBA00022755"/>
    </source>
</evidence>
<dbReference type="GO" id="GO:0006189">
    <property type="term" value="P:'de novo' IMP biosynthetic process"/>
    <property type="evidence" value="ECO:0007669"/>
    <property type="project" value="UniProtKB-UniRule"/>
</dbReference>
<dbReference type="UniPathway" id="UPA00074">
    <property type="reaction ID" value="UER00943"/>
</dbReference>
<feature type="binding site" evidence="3 5">
    <location>
        <position position="12"/>
    </location>
    <ligand>
        <name>substrate</name>
    </ligand>
</feature>
<protein>
    <recommendedName>
        <fullName evidence="3 4">N5-carboxyaminoimidazole ribonucleotide mutase</fullName>
        <shortName evidence="3 4">N5-CAIR mutase</shortName>
        <ecNumber evidence="3 4">5.4.99.18</ecNumber>
    </recommendedName>
    <alternativeName>
        <fullName evidence="3">5-(carboxyamino)imidazole ribonucleotide mutase</fullName>
    </alternativeName>
</protein>
<sequence>MKVAIFFGSKSDTDVMKGAANCLREFGVEFKAYILSAHRVPEKLSETLKAAEDNGCEVVIAGAGLAAHLPGVIASKTTMPVIGVPIKGAVEGLDALFSIVQMPKSIPVATVGINNSYNAGMLAVQMLAIKDAALREKLNQFRTDMKTKFIEENGQGVDL</sequence>
<feature type="binding site" evidence="3 5">
    <location>
        <position position="39"/>
    </location>
    <ligand>
        <name>substrate</name>
    </ligand>
</feature>
<gene>
    <name evidence="3 7" type="primary">purE</name>
    <name evidence="7" type="ORF">E5347_01120</name>
</gene>
<dbReference type="InterPro" id="IPR024694">
    <property type="entry name" value="PurE_prokaryotes"/>
</dbReference>
<keyword evidence="2 3" id="KW-0413">Isomerase</keyword>
<dbReference type="AlphaFoldDB" id="A0A4S2DMC9"/>
<name>A0A4S2DMC9_9CLOT</name>
<evidence type="ECO:0000256" key="2">
    <source>
        <dbReference type="ARBA" id="ARBA00023235"/>
    </source>
</evidence>
<accession>A0A4S2DMC9</accession>
<dbReference type="InterPro" id="IPR033747">
    <property type="entry name" value="PurE_ClassI"/>
</dbReference>
<dbReference type="Proteomes" id="UP000306888">
    <property type="component" value="Unassembled WGS sequence"/>
</dbReference>
<dbReference type="PANTHER" id="PTHR23046:SF2">
    <property type="entry name" value="PHOSPHORIBOSYLAMINOIMIDAZOLE CARBOXYLASE"/>
    <property type="match status" value="1"/>
</dbReference>
<dbReference type="Gene3D" id="3.40.50.1970">
    <property type="match status" value="1"/>
</dbReference>
<keyword evidence="8" id="KW-1185">Reference proteome</keyword>
<dbReference type="SMART" id="SM01001">
    <property type="entry name" value="AIRC"/>
    <property type="match status" value="1"/>
</dbReference>
<dbReference type="Pfam" id="PF00731">
    <property type="entry name" value="AIRC"/>
    <property type="match status" value="1"/>
</dbReference>
<evidence type="ECO:0000313" key="7">
    <source>
        <dbReference type="EMBL" id="TGY43439.1"/>
    </source>
</evidence>
<comment type="pathway">
    <text evidence="3 4">Purine metabolism; IMP biosynthesis via de novo pathway; 5-amino-1-(5-phospho-D-ribosyl)imidazole-4-carboxylate from 5-amino-1-(5-phospho-D-ribosyl)imidazole (N5-CAIR route): step 2/2.</text>
</comment>
<keyword evidence="1 3" id="KW-0658">Purine biosynthesis</keyword>
<dbReference type="EC" id="5.4.99.18" evidence="3 4"/>
<dbReference type="RefSeq" id="WP_136003722.1">
    <property type="nucleotide sequence ID" value="NZ_SRYR01000001.1"/>
</dbReference>
<comment type="function">
    <text evidence="3 4">Catalyzes the conversion of N5-carboxyaminoimidazole ribonucleotide (N5-CAIR) to 4-carboxy-5-aminoimidazole ribonucleotide (CAIR).</text>
</comment>
<organism evidence="7 8">
    <name type="scientific">Clostridium sartagoforme</name>
    <dbReference type="NCBI Taxonomy" id="84031"/>
    <lineage>
        <taxon>Bacteria</taxon>
        <taxon>Bacillati</taxon>
        <taxon>Bacillota</taxon>
        <taxon>Clostridia</taxon>
        <taxon>Eubacteriales</taxon>
        <taxon>Clostridiaceae</taxon>
        <taxon>Clostridium</taxon>
    </lineage>
</organism>
<evidence type="ECO:0000256" key="3">
    <source>
        <dbReference type="HAMAP-Rule" id="MF_01929"/>
    </source>
</evidence>
<comment type="similarity">
    <text evidence="3">Belongs to the AIR carboxylase family. Class I subfamily.</text>
</comment>
<reference evidence="7 8" key="1">
    <citation type="submission" date="2019-04" db="EMBL/GenBank/DDBJ databases">
        <title>Microbes associate with the intestines of laboratory mice.</title>
        <authorList>
            <person name="Navarre W."/>
            <person name="Wong E."/>
            <person name="Huang K."/>
            <person name="Tropini C."/>
            <person name="Ng K."/>
            <person name="Yu B."/>
        </authorList>
    </citation>
    <scope>NUCLEOTIDE SEQUENCE [LARGE SCALE GENOMIC DNA]</scope>
    <source>
        <strain evidence="7 8">NM50_B9-20</strain>
    </source>
</reference>
<keyword evidence="7" id="KW-0456">Lyase</keyword>